<dbReference type="PANTHER" id="PTHR33048">
    <property type="entry name" value="PTH11-LIKE INTEGRAL MEMBRANE PROTEIN (AFU_ORTHOLOGUE AFUA_5G11245)"/>
    <property type="match status" value="1"/>
</dbReference>
<feature type="compositionally biased region" description="Polar residues" evidence="6">
    <location>
        <begin position="294"/>
        <end position="303"/>
    </location>
</feature>
<dbReference type="PANTHER" id="PTHR33048:SF108">
    <property type="entry name" value="INTEGRAL MEMBRANE PROTEIN"/>
    <property type="match status" value="1"/>
</dbReference>
<feature type="transmembrane region" description="Helical" evidence="7">
    <location>
        <begin position="249"/>
        <end position="279"/>
    </location>
</feature>
<evidence type="ECO:0000313" key="9">
    <source>
        <dbReference type="EMBL" id="KAF2655116.1"/>
    </source>
</evidence>
<feature type="transmembrane region" description="Helical" evidence="7">
    <location>
        <begin position="22"/>
        <end position="44"/>
    </location>
</feature>
<proteinExistence type="inferred from homology"/>
<dbReference type="AlphaFoldDB" id="A0A6A6T5H7"/>
<feature type="transmembrane region" description="Helical" evidence="7">
    <location>
        <begin position="140"/>
        <end position="162"/>
    </location>
</feature>
<accession>A0A6A6T5H7</accession>
<keyword evidence="2 7" id="KW-0812">Transmembrane</keyword>
<evidence type="ECO:0000256" key="1">
    <source>
        <dbReference type="ARBA" id="ARBA00004141"/>
    </source>
</evidence>
<dbReference type="OrthoDB" id="5342292at2759"/>
<dbReference type="Pfam" id="PF20684">
    <property type="entry name" value="Fung_rhodopsin"/>
    <property type="match status" value="1"/>
</dbReference>
<dbReference type="InterPro" id="IPR052337">
    <property type="entry name" value="SAT4-like"/>
</dbReference>
<dbReference type="EMBL" id="MU004353">
    <property type="protein sequence ID" value="KAF2655116.1"/>
    <property type="molecule type" value="Genomic_DNA"/>
</dbReference>
<keyword evidence="10" id="KW-1185">Reference proteome</keyword>
<sequence>MSQGAIPAPEGVTVDLEHPKDVIRTINLVTQGLTIAFCSVFVCIRTIHRTRAIGLGLSLDDYLTFASLILMVGYCICCIFLSLHGGGYNMWEVRPEQIVPYFKSAYAATLFYAPMTLSIKLSLLSLLVRIFAPYRKRTHSIYALAIIMITYYTVAWFLKIFVCWPISAYWMGETEKCLNQTALITADSIISTVTDAIILVLPLPLTWSLQIPWAKKLRVGGMLAVGGLATAFSAYRLHLFLTEGNSPNMTILFVQLVMTGNAEAGIALICTCLPAVVALSDSLRTRIGYGSSRSRNAEYNHNASGGHPLSKLSSAPVKDKHGMDVDVDAAGSDEDELVAHAQQQAPSDAAASHLGGIMRSVQVSHSVEYAPSSGSTESKYDIK</sequence>
<organism evidence="9 10">
    <name type="scientific">Lophiostoma macrostomum CBS 122681</name>
    <dbReference type="NCBI Taxonomy" id="1314788"/>
    <lineage>
        <taxon>Eukaryota</taxon>
        <taxon>Fungi</taxon>
        <taxon>Dikarya</taxon>
        <taxon>Ascomycota</taxon>
        <taxon>Pezizomycotina</taxon>
        <taxon>Dothideomycetes</taxon>
        <taxon>Pleosporomycetidae</taxon>
        <taxon>Pleosporales</taxon>
        <taxon>Lophiostomataceae</taxon>
        <taxon>Lophiostoma</taxon>
    </lineage>
</organism>
<evidence type="ECO:0000256" key="4">
    <source>
        <dbReference type="ARBA" id="ARBA00023136"/>
    </source>
</evidence>
<name>A0A6A6T5H7_9PLEO</name>
<feature type="region of interest" description="Disordered" evidence="6">
    <location>
        <begin position="294"/>
        <end position="354"/>
    </location>
</feature>
<evidence type="ECO:0000256" key="3">
    <source>
        <dbReference type="ARBA" id="ARBA00022989"/>
    </source>
</evidence>
<evidence type="ECO:0000259" key="8">
    <source>
        <dbReference type="Pfam" id="PF20684"/>
    </source>
</evidence>
<comment type="similarity">
    <text evidence="5">Belongs to the SAT4 family.</text>
</comment>
<keyword evidence="4 7" id="KW-0472">Membrane</keyword>
<feature type="transmembrane region" description="Helical" evidence="7">
    <location>
        <begin position="65"/>
        <end position="85"/>
    </location>
</feature>
<reference evidence="9" key="1">
    <citation type="journal article" date="2020" name="Stud. Mycol.">
        <title>101 Dothideomycetes genomes: a test case for predicting lifestyles and emergence of pathogens.</title>
        <authorList>
            <person name="Haridas S."/>
            <person name="Albert R."/>
            <person name="Binder M."/>
            <person name="Bloem J."/>
            <person name="Labutti K."/>
            <person name="Salamov A."/>
            <person name="Andreopoulos B."/>
            <person name="Baker S."/>
            <person name="Barry K."/>
            <person name="Bills G."/>
            <person name="Bluhm B."/>
            <person name="Cannon C."/>
            <person name="Castanera R."/>
            <person name="Culley D."/>
            <person name="Daum C."/>
            <person name="Ezra D."/>
            <person name="Gonzalez J."/>
            <person name="Henrissat B."/>
            <person name="Kuo A."/>
            <person name="Liang C."/>
            <person name="Lipzen A."/>
            <person name="Lutzoni F."/>
            <person name="Magnuson J."/>
            <person name="Mondo S."/>
            <person name="Nolan M."/>
            <person name="Ohm R."/>
            <person name="Pangilinan J."/>
            <person name="Park H.-J."/>
            <person name="Ramirez L."/>
            <person name="Alfaro M."/>
            <person name="Sun H."/>
            <person name="Tritt A."/>
            <person name="Yoshinaga Y."/>
            <person name="Zwiers L.-H."/>
            <person name="Turgeon B."/>
            <person name="Goodwin S."/>
            <person name="Spatafora J."/>
            <person name="Crous P."/>
            <person name="Grigoriev I."/>
        </authorList>
    </citation>
    <scope>NUCLEOTIDE SEQUENCE</scope>
    <source>
        <strain evidence="9">CBS 122681</strain>
    </source>
</reference>
<dbReference type="InterPro" id="IPR049326">
    <property type="entry name" value="Rhodopsin_dom_fungi"/>
</dbReference>
<dbReference type="GO" id="GO:0016020">
    <property type="term" value="C:membrane"/>
    <property type="evidence" value="ECO:0007669"/>
    <property type="project" value="UniProtKB-SubCell"/>
</dbReference>
<feature type="domain" description="Rhodopsin" evidence="8">
    <location>
        <begin position="46"/>
        <end position="278"/>
    </location>
</feature>
<feature type="compositionally biased region" description="Low complexity" evidence="6">
    <location>
        <begin position="339"/>
        <end position="353"/>
    </location>
</feature>
<feature type="compositionally biased region" description="Acidic residues" evidence="6">
    <location>
        <begin position="325"/>
        <end position="336"/>
    </location>
</feature>
<feature type="transmembrane region" description="Helical" evidence="7">
    <location>
        <begin position="105"/>
        <end position="128"/>
    </location>
</feature>
<feature type="transmembrane region" description="Helical" evidence="7">
    <location>
        <begin position="182"/>
        <end position="205"/>
    </location>
</feature>
<evidence type="ECO:0000256" key="2">
    <source>
        <dbReference type="ARBA" id="ARBA00022692"/>
    </source>
</evidence>
<feature type="transmembrane region" description="Helical" evidence="7">
    <location>
        <begin position="217"/>
        <end position="237"/>
    </location>
</feature>
<comment type="subcellular location">
    <subcellularLocation>
        <location evidence="1">Membrane</location>
        <topology evidence="1">Multi-pass membrane protein</topology>
    </subcellularLocation>
</comment>
<evidence type="ECO:0000313" key="10">
    <source>
        <dbReference type="Proteomes" id="UP000799324"/>
    </source>
</evidence>
<evidence type="ECO:0000256" key="7">
    <source>
        <dbReference type="SAM" id="Phobius"/>
    </source>
</evidence>
<dbReference type="Proteomes" id="UP000799324">
    <property type="component" value="Unassembled WGS sequence"/>
</dbReference>
<gene>
    <name evidence="9" type="ORF">K491DRAFT_599459</name>
</gene>
<protein>
    <recommendedName>
        <fullName evidence="8">Rhodopsin domain-containing protein</fullName>
    </recommendedName>
</protein>
<evidence type="ECO:0000256" key="5">
    <source>
        <dbReference type="ARBA" id="ARBA00038359"/>
    </source>
</evidence>
<keyword evidence="3 7" id="KW-1133">Transmembrane helix</keyword>
<evidence type="ECO:0000256" key="6">
    <source>
        <dbReference type="SAM" id="MobiDB-lite"/>
    </source>
</evidence>